<feature type="compositionally biased region" description="Low complexity" evidence="2">
    <location>
        <begin position="515"/>
        <end position="528"/>
    </location>
</feature>
<dbReference type="InParanoid" id="Q17415"/>
<dbReference type="HOGENOM" id="CLU_407819_0_0_1"/>
<dbReference type="AGR" id="WB:WBGene00007091"/>
<evidence type="ECO:0000256" key="2">
    <source>
        <dbReference type="SAM" id="MobiDB-lite"/>
    </source>
</evidence>
<keyword evidence="4" id="KW-1185">Reference proteome</keyword>
<evidence type="ECO:0000313" key="5">
    <source>
        <dbReference type="WormBase" id="B0001.6"/>
    </source>
</evidence>
<dbReference type="SMR" id="Q17415"/>
<dbReference type="PIR" id="T18631">
    <property type="entry name" value="T18631"/>
</dbReference>
<dbReference type="KEGG" id="cel:CELE_B0001.6"/>
<name>Q17415_CAEEL</name>
<sequence>MSSQKSGIVVQSDETHILISSSHDIFVADPDQNTKLGDSVSFTTWDIANNLKRASDIKPRNQIVESVVYEQDQSLRLRLKILGFYDFTKSQQRVFRTDFITQVREGEKFKYLPKNAFFGRQITVKLTHQKNSIVWELDEFEEPKEKTYSLIGQIYYTDFSDAYVYVPGYPEPFVISKETNFSRSEEGTWVKFLACTATASVKKSEGFQFLEKDLLDTNRNREIAIKCSRKDGIIQSHHFEKVIDKDNRLADYGVLSDFENVLIYVKVSMEGVSKKPSLILGQFQTSFNVNPTLTRDQKEALDPPKRILKKQSSLPREGSSRKQVTQIQNLSRKIETGPRINFLPNFNNQDHGSEFFSDNEEMDLVPPLENSHLRVDPVPVPIEPSIQQNRTTTTAPISAPARRISSNESRRENPNSQPAPSKMQNVFREDPEAEYKRPERSNADNDETSSTISACSSKSRIVRENPDANYERPARRLPTPPLEANDNLEHQSHDSSSTDGLRDTSPVGNNTNPRSGSPSCHSDTHSSVSSSLWITTINSSKDLEFVKNEYIKLWIEDQASQKEMKNLKAKRIELKMKQKKLKAELNDEKMKNQKLEEAAFNDRKEKAELKKKVSNLEQSAQNTQRTLQNQTRELNLYSTNRSWLRKEFNSTNLLEHLRRNYHDLSKRLEQFAFN</sequence>
<dbReference type="Proteomes" id="UP000001940">
    <property type="component" value="Chromosome IV"/>
</dbReference>
<feature type="compositionally biased region" description="Low complexity" evidence="2">
    <location>
        <begin position="449"/>
        <end position="459"/>
    </location>
</feature>
<dbReference type="FunCoup" id="Q17415">
    <property type="interactions" value="290"/>
</dbReference>
<comment type="interaction">
    <interactant intactId="EBI-2915046">
        <id>Q17415</id>
    </interactant>
    <interactant intactId="EBI-2915667">
        <id>G5ECZ8</id>
        <label>mpz-1</label>
    </interactant>
    <organismsDiffer>false</organismsDiffer>
    <experiments>2</experiments>
</comment>
<proteinExistence type="evidence at protein level"/>
<dbReference type="GeneID" id="178166"/>
<dbReference type="OrthoDB" id="5877370at2759"/>
<dbReference type="CTD" id="178166"/>
<dbReference type="UCSC" id="B0001.6.1">
    <property type="organism name" value="c. elegans"/>
</dbReference>
<dbReference type="eggNOG" id="ENOG502TIXW">
    <property type="taxonomic scope" value="Eukaryota"/>
</dbReference>
<evidence type="ECO:0000313" key="4">
    <source>
        <dbReference type="Proteomes" id="UP000001940"/>
    </source>
</evidence>
<dbReference type="WormBase" id="B0001.6">
    <property type="protein sequence ID" value="CE31863"/>
    <property type="gene ID" value="WBGene00007091"/>
    <property type="gene designation" value="eri-12"/>
</dbReference>
<evidence type="ECO:0000256" key="1">
    <source>
        <dbReference type="SAM" id="Coils"/>
    </source>
</evidence>
<dbReference type="Bgee" id="WBGene00007091">
    <property type="expression patterns" value="Expressed in pharyngeal muscle cell (C elegans) and 4 other cell types or tissues"/>
</dbReference>
<dbReference type="AlphaFoldDB" id="Q17415"/>
<dbReference type="PeptideAtlas" id="Q17415"/>
<dbReference type="STRING" id="6239.B0001.6.2"/>
<protein>
    <submittedName>
        <fullName evidence="3">Enhanced RNAI (RNA interference)</fullName>
    </submittedName>
</protein>
<feature type="region of interest" description="Disordered" evidence="2">
    <location>
        <begin position="375"/>
        <end position="528"/>
    </location>
</feature>
<keyword evidence="1" id="KW-0175">Coiled coil</keyword>
<dbReference type="EMBL" id="BX284604">
    <property type="protein sequence ID" value="CAA93455.2"/>
    <property type="molecule type" value="Genomic_DNA"/>
</dbReference>
<feature type="compositionally biased region" description="Basic and acidic residues" evidence="2">
    <location>
        <begin position="461"/>
        <end position="474"/>
    </location>
</feature>
<feature type="coiled-coil region" evidence="1">
    <location>
        <begin position="564"/>
        <end position="640"/>
    </location>
</feature>
<feature type="compositionally biased region" description="Basic and acidic residues" evidence="2">
    <location>
        <begin position="295"/>
        <end position="305"/>
    </location>
</feature>
<dbReference type="RefSeq" id="NP_001369910.1">
    <property type="nucleotide sequence ID" value="NM_001383215.2"/>
</dbReference>
<organism evidence="3 4">
    <name type="scientific">Caenorhabditis elegans</name>
    <dbReference type="NCBI Taxonomy" id="6239"/>
    <lineage>
        <taxon>Eukaryota</taxon>
        <taxon>Metazoa</taxon>
        <taxon>Ecdysozoa</taxon>
        <taxon>Nematoda</taxon>
        <taxon>Chromadorea</taxon>
        <taxon>Rhabditida</taxon>
        <taxon>Rhabditina</taxon>
        <taxon>Rhabditomorpha</taxon>
        <taxon>Rhabditoidea</taxon>
        <taxon>Rhabditidae</taxon>
        <taxon>Peloderinae</taxon>
        <taxon>Caenorhabditis</taxon>
    </lineage>
</organism>
<reference evidence="3 4" key="1">
    <citation type="journal article" date="1998" name="Science">
        <title>Genome sequence of the nematode C. elegans: a platform for investigating biology.</title>
        <authorList>
            <consortium name="The C. elegans sequencing consortium"/>
            <person name="Sulson J.E."/>
            <person name="Waterston R."/>
        </authorList>
    </citation>
    <scope>NUCLEOTIDE SEQUENCE [LARGE SCALE GENOMIC DNA]</scope>
    <source>
        <strain evidence="3 4">Bristol N2</strain>
    </source>
</reference>
<feature type="region of interest" description="Disordered" evidence="2">
    <location>
        <begin position="294"/>
        <end position="331"/>
    </location>
</feature>
<accession>Q17415</accession>
<evidence type="ECO:0000313" key="3">
    <source>
        <dbReference type="EMBL" id="CAA93455.2"/>
    </source>
</evidence>
<dbReference type="GO" id="GO:0005737">
    <property type="term" value="C:cytoplasm"/>
    <property type="evidence" value="ECO:0007005"/>
    <property type="project" value="WormBase"/>
</dbReference>
<feature type="compositionally biased region" description="Polar residues" evidence="2">
    <location>
        <begin position="321"/>
        <end position="331"/>
    </location>
</feature>
<feature type="compositionally biased region" description="Basic and acidic residues" evidence="2">
    <location>
        <begin position="427"/>
        <end position="443"/>
    </location>
</feature>
<feature type="compositionally biased region" description="Polar residues" evidence="2">
    <location>
        <begin position="385"/>
        <end position="396"/>
    </location>
</feature>
<dbReference type="IntAct" id="Q17415">
    <property type="interactions" value="2"/>
</dbReference>
<dbReference type="PaxDb" id="6239-B0001.6.2"/>
<gene>
    <name evidence="3 5" type="primary">eri-12</name>
    <name evidence="5" type="ORF">B0001.6</name>
    <name evidence="3" type="ORF">CELE_B0001.6</name>
</gene>